<feature type="region of interest" description="Disordered" evidence="1">
    <location>
        <begin position="1"/>
        <end position="39"/>
    </location>
</feature>
<dbReference type="AlphaFoldDB" id="A0A4S5ETI6"/>
<dbReference type="Pfam" id="PF11575">
    <property type="entry name" value="FhuF_C"/>
    <property type="match status" value="1"/>
</dbReference>
<evidence type="ECO:0000259" key="2">
    <source>
        <dbReference type="Pfam" id="PF11575"/>
    </source>
</evidence>
<dbReference type="GO" id="GO:0051537">
    <property type="term" value="F:2 iron, 2 sulfur cluster binding"/>
    <property type="evidence" value="ECO:0007669"/>
    <property type="project" value="InterPro"/>
</dbReference>
<organism evidence="3 4">
    <name type="scientific">Candidatus Frankia alpina</name>
    <dbReference type="NCBI Taxonomy" id="2699483"/>
    <lineage>
        <taxon>Bacteria</taxon>
        <taxon>Bacillati</taxon>
        <taxon>Actinomycetota</taxon>
        <taxon>Actinomycetes</taxon>
        <taxon>Frankiales</taxon>
        <taxon>Frankiaceae</taxon>
        <taxon>Frankia</taxon>
    </lineage>
</organism>
<sequence>MLVPLPTPATPRESATEGGASTRRSPRESSATAAQGIVPHDLAGTLEPRSLCYGVPTGPGWADCAFLTEPGGVTRSLARIARSHPGASPEVAASYLANWYSAAVVAPAVASYMLLRRVPDLNPARMSLRELDSGWYDRTALHGPAGTVLADARAVAGGAHPARPPDEPARPPDEGADRVVGDLAALRGVLVDEILTHLGPFVRELRGRVRLGYPALWGAVAAQCARAFLLTERATGDPDAGRDEADAFFERAAPTMRARPRWHEFVHRGRPYTGMRCGSCCLAHRLGDEYCTTCPFTDDIERERRMRAWIDTQGHGALAV</sequence>
<dbReference type="OrthoDB" id="3687419at2"/>
<comment type="caution">
    <text evidence="3">The sequence shown here is derived from an EMBL/GenBank/DDBJ whole genome shotgun (WGS) entry which is preliminary data.</text>
</comment>
<dbReference type="InterPro" id="IPR024726">
    <property type="entry name" value="FhuF_C"/>
</dbReference>
<proteinExistence type="predicted"/>
<evidence type="ECO:0000256" key="1">
    <source>
        <dbReference type="SAM" id="MobiDB-lite"/>
    </source>
</evidence>
<reference evidence="3 4" key="1">
    <citation type="submission" date="2019-04" db="EMBL/GenBank/DDBJ databases">
        <title>Draft genome sequences for three unisolated Alnus-infective Frankia Sp+ strains, AgTrS, AiOr and AvVan, the first sequenced Frankia strains able to sporulate in-planta.</title>
        <authorList>
            <person name="Bethencourt L."/>
            <person name="Vautrin F."/>
            <person name="Taib N."/>
            <person name="Dubost A."/>
            <person name="Castro-Garcia L."/>
            <person name="Imbaud O."/>
            <person name="Abrouk D."/>
            <person name="Fournier P."/>
            <person name="Briolay J."/>
            <person name="Nguyen A."/>
            <person name="Normand P."/>
            <person name="Fernandez M.P."/>
            <person name="Brochier-Armanet C."/>
            <person name="Herrera-Belaroussi A."/>
        </authorList>
    </citation>
    <scope>NUCLEOTIDE SEQUENCE [LARGE SCALE GENOMIC DNA]</scope>
    <source>
        <strain evidence="3 4">AvVan</strain>
    </source>
</reference>
<dbReference type="Proteomes" id="UP000305282">
    <property type="component" value="Unassembled WGS sequence"/>
</dbReference>
<protein>
    <submittedName>
        <fullName evidence="3">Fe-S oxidoreductase</fullName>
    </submittedName>
</protein>
<dbReference type="EMBL" id="SSXH01000043">
    <property type="protein sequence ID" value="THJ75791.1"/>
    <property type="molecule type" value="Genomic_DNA"/>
</dbReference>
<evidence type="ECO:0000313" key="3">
    <source>
        <dbReference type="EMBL" id="THJ75791.1"/>
    </source>
</evidence>
<feature type="region of interest" description="Disordered" evidence="1">
    <location>
        <begin position="155"/>
        <end position="176"/>
    </location>
</feature>
<accession>A0A4S5ETI6</accession>
<dbReference type="RefSeq" id="WP_136446884.1">
    <property type="nucleotide sequence ID" value="NZ_SSXH01000043.1"/>
</dbReference>
<feature type="compositionally biased region" description="Basic and acidic residues" evidence="1">
    <location>
        <begin position="163"/>
        <end position="176"/>
    </location>
</feature>
<gene>
    <name evidence="3" type="ORF">E7Y31_03440</name>
</gene>
<name>A0A4S5ETI6_9ACTN</name>
<feature type="domain" description="Ferric siderophore reductase C-terminal" evidence="2">
    <location>
        <begin position="279"/>
        <end position="295"/>
    </location>
</feature>
<keyword evidence="4" id="KW-1185">Reference proteome</keyword>
<evidence type="ECO:0000313" key="4">
    <source>
        <dbReference type="Proteomes" id="UP000305282"/>
    </source>
</evidence>